<feature type="region of interest" description="Disordered" evidence="4">
    <location>
        <begin position="209"/>
        <end position="231"/>
    </location>
</feature>
<dbReference type="CDD" id="cd02440">
    <property type="entry name" value="AdoMet_MTases"/>
    <property type="match status" value="1"/>
</dbReference>
<protein>
    <submittedName>
        <fullName evidence="5">O-methyltransferase</fullName>
    </submittedName>
</protein>
<evidence type="ECO:0000256" key="2">
    <source>
        <dbReference type="ARBA" id="ARBA00022679"/>
    </source>
</evidence>
<proteinExistence type="predicted"/>
<keyword evidence="6" id="KW-1185">Reference proteome</keyword>
<dbReference type="InterPro" id="IPR029063">
    <property type="entry name" value="SAM-dependent_MTases_sf"/>
</dbReference>
<dbReference type="Pfam" id="PF01596">
    <property type="entry name" value="Methyltransf_3"/>
    <property type="match status" value="1"/>
</dbReference>
<dbReference type="GO" id="GO:0032259">
    <property type="term" value="P:methylation"/>
    <property type="evidence" value="ECO:0007669"/>
    <property type="project" value="UniProtKB-KW"/>
</dbReference>
<dbReference type="GO" id="GO:0008757">
    <property type="term" value="F:S-adenosylmethionine-dependent methyltransferase activity"/>
    <property type="evidence" value="ECO:0007669"/>
    <property type="project" value="TreeGrafter"/>
</dbReference>
<dbReference type="PANTHER" id="PTHR10509">
    <property type="entry name" value="O-METHYLTRANSFERASE-RELATED"/>
    <property type="match status" value="1"/>
</dbReference>
<reference evidence="5 6" key="1">
    <citation type="submission" date="2018-11" db="EMBL/GenBank/DDBJ databases">
        <title>The genome draft of YIM 96095.</title>
        <authorList>
            <person name="Tang S.-K."/>
            <person name="Chunyu W.-X."/>
            <person name="Feng Y.-Z."/>
        </authorList>
    </citation>
    <scope>NUCLEOTIDE SEQUENCE [LARGE SCALE GENOMIC DNA]</scope>
    <source>
        <strain evidence="5 6">YIM 96095</strain>
    </source>
</reference>
<dbReference type="PROSITE" id="PS51682">
    <property type="entry name" value="SAM_OMT_I"/>
    <property type="match status" value="1"/>
</dbReference>
<dbReference type="AlphaFoldDB" id="A0A3N0E642"/>
<evidence type="ECO:0000256" key="3">
    <source>
        <dbReference type="ARBA" id="ARBA00022691"/>
    </source>
</evidence>
<organism evidence="5 6">
    <name type="scientific">Halostreptopolyspora alba</name>
    <dbReference type="NCBI Taxonomy" id="2487137"/>
    <lineage>
        <taxon>Bacteria</taxon>
        <taxon>Bacillati</taxon>
        <taxon>Actinomycetota</taxon>
        <taxon>Actinomycetes</taxon>
        <taxon>Streptosporangiales</taxon>
        <taxon>Nocardiopsidaceae</taxon>
        <taxon>Halostreptopolyspora</taxon>
    </lineage>
</organism>
<dbReference type="OrthoDB" id="9799672at2"/>
<keyword evidence="3" id="KW-0949">S-adenosyl-L-methionine</keyword>
<dbReference type="EMBL" id="RJMB01000018">
    <property type="protein sequence ID" value="RNL83239.1"/>
    <property type="molecule type" value="Genomic_DNA"/>
</dbReference>
<gene>
    <name evidence="5" type="ORF">EFW17_16790</name>
</gene>
<keyword evidence="1 5" id="KW-0489">Methyltransferase</keyword>
<comment type="caution">
    <text evidence="5">The sequence shown here is derived from an EMBL/GenBank/DDBJ whole genome shotgun (WGS) entry which is preliminary data.</text>
</comment>
<sequence>MTPSIYEYLLSQAEPPTAVQQHLIIRTRGLGDPAEMLIPHEQGVFLTLLVRLTQARRIVEVGTFTGYSALALALGQPPNGHLITCDLSEEWADIAQEAWRTAGVADRIDLRIGPAIETLRTLPQEPLIDLVFIDADKPGYIEYWELLVPRVRPGGLLIADNVLYGGEAADPRATGNARAIRAFNDRVRDDGRVEAVMLPIADGLTIARKRETPEPRIGAPPKAASGEDGSS</sequence>
<keyword evidence="2 5" id="KW-0808">Transferase</keyword>
<dbReference type="InterPro" id="IPR002935">
    <property type="entry name" value="SAM_O-MeTrfase"/>
</dbReference>
<name>A0A3N0E642_9ACTN</name>
<dbReference type="GO" id="GO:0008171">
    <property type="term" value="F:O-methyltransferase activity"/>
    <property type="evidence" value="ECO:0007669"/>
    <property type="project" value="InterPro"/>
</dbReference>
<dbReference type="Proteomes" id="UP000269198">
    <property type="component" value="Unassembled WGS sequence"/>
</dbReference>
<dbReference type="PANTHER" id="PTHR10509:SF14">
    <property type="entry name" value="CAFFEOYL-COA O-METHYLTRANSFERASE 3-RELATED"/>
    <property type="match status" value="1"/>
</dbReference>
<accession>A0A3N0E642</accession>
<evidence type="ECO:0000256" key="4">
    <source>
        <dbReference type="SAM" id="MobiDB-lite"/>
    </source>
</evidence>
<evidence type="ECO:0000256" key="1">
    <source>
        <dbReference type="ARBA" id="ARBA00022603"/>
    </source>
</evidence>
<dbReference type="Gene3D" id="3.40.50.150">
    <property type="entry name" value="Vaccinia Virus protein VP39"/>
    <property type="match status" value="1"/>
</dbReference>
<evidence type="ECO:0000313" key="6">
    <source>
        <dbReference type="Proteomes" id="UP000269198"/>
    </source>
</evidence>
<evidence type="ECO:0000313" key="5">
    <source>
        <dbReference type="EMBL" id="RNL83239.1"/>
    </source>
</evidence>
<dbReference type="InterPro" id="IPR050362">
    <property type="entry name" value="Cation-dep_OMT"/>
</dbReference>
<dbReference type="SUPFAM" id="SSF53335">
    <property type="entry name" value="S-adenosyl-L-methionine-dependent methyltransferases"/>
    <property type="match status" value="1"/>
</dbReference>